<evidence type="ECO:0000313" key="3">
    <source>
        <dbReference type="Proteomes" id="UP001617427"/>
    </source>
</evidence>
<dbReference type="InterPro" id="IPR050834">
    <property type="entry name" value="Glycosyltransf_2"/>
</dbReference>
<dbReference type="SUPFAM" id="SSF53448">
    <property type="entry name" value="Nucleotide-diphospho-sugar transferases"/>
    <property type="match status" value="1"/>
</dbReference>
<dbReference type="Gene3D" id="3.90.550.10">
    <property type="entry name" value="Spore Coat Polysaccharide Biosynthesis Protein SpsA, Chain A"/>
    <property type="match status" value="1"/>
</dbReference>
<comment type="caution">
    <text evidence="2">The sequence shown here is derived from an EMBL/GenBank/DDBJ whole genome shotgun (WGS) entry which is preliminary data.</text>
</comment>
<dbReference type="InterPro" id="IPR029044">
    <property type="entry name" value="Nucleotide-diphossugar_trans"/>
</dbReference>
<organism evidence="2 3">
    <name type="scientific">Herbaspirillum chlorophenolicum</name>
    <dbReference type="NCBI Taxonomy" id="211589"/>
    <lineage>
        <taxon>Bacteria</taxon>
        <taxon>Pseudomonadati</taxon>
        <taxon>Pseudomonadota</taxon>
        <taxon>Betaproteobacteria</taxon>
        <taxon>Burkholderiales</taxon>
        <taxon>Oxalobacteraceae</taxon>
        <taxon>Herbaspirillum</taxon>
    </lineage>
</organism>
<evidence type="ECO:0000259" key="1">
    <source>
        <dbReference type="Pfam" id="PF00535"/>
    </source>
</evidence>
<dbReference type="Pfam" id="PF00535">
    <property type="entry name" value="Glycos_transf_2"/>
    <property type="match status" value="1"/>
</dbReference>
<sequence length="299" mass="33278">MAIVSVVIPSYNRGHCIRESIDSVLQQTVQDIDIIVVDDASKDDTRAQVEAIADPRVRYLAHENNRGGGAARNTGIQAASAEFIAFLDSDDTWAANKLELQLAELERKGPDYGFVYTWLIGVDPQGRELWRFSDVLDGAKVAALFMRNAVGTFSSVMVRRSALVAAGGMDEQMRSCQDWDLFVRINQVTKICCVQQYLVRYLQNSGDRHRISANPTKIIAGHQRMLSKLRPQLEEMGVAVKVATFKEFAKVFVSAASLGNVTRMIAEVLKLMPTPSNLVWALLTLARVCKRKITRNVGY</sequence>
<protein>
    <submittedName>
        <fullName evidence="2">Glycosyltransferase family 2 protein</fullName>
    </submittedName>
</protein>
<dbReference type="EMBL" id="JBIUZV010000002">
    <property type="protein sequence ID" value="MFJ3045121.1"/>
    <property type="molecule type" value="Genomic_DNA"/>
</dbReference>
<dbReference type="PANTHER" id="PTHR43685:SF2">
    <property type="entry name" value="GLYCOSYLTRANSFERASE 2-LIKE DOMAIN-CONTAINING PROTEIN"/>
    <property type="match status" value="1"/>
</dbReference>
<dbReference type="CDD" id="cd00761">
    <property type="entry name" value="Glyco_tranf_GTA_type"/>
    <property type="match status" value="1"/>
</dbReference>
<name>A0ABW8EUI9_9BURK</name>
<evidence type="ECO:0000313" key="2">
    <source>
        <dbReference type="EMBL" id="MFJ3045121.1"/>
    </source>
</evidence>
<dbReference type="Proteomes" id="UP001617427">
    <property type="component" value="Unassembled WGS sequence"/>
</dbReference>
<keyword evidence="3" id="KW-1185">Reference proteome</keyword>
<accession>A0ABW8EUI9</accession>
<feature type="domain" description="Glycosyltransferase 2-like" evidence="1">
    <location>
        <begin position="5"/>
        <end position="161"/>
    </location>
</feature>
<reference evidence="2 3" key="1">
    <citation type="submission" date="2024-10" db="EMBL/GenBank/DDBJ databases">
        <title>The Natural Products Discovery Center: Release of the First 8490 Sequenced Strains for Exploring Actinobacteria Biosynthetic Diversity.</title>
        <authorList>
            <person name="Kalkreuter E."/>
            <person name="Kautsar S.A."/>
            <person name="Yang D."/>
            <person name="Bader C.D."/>
            <person name="Teijaro C.N."/>
            <person name="Fluegel L."/>
            <person name="Davis C.M."/>
            <person name="Simpson J.R."/>
            <person name="Lauterbach L."/>
            <person name="Steele A.D."/>
            <person name="Gui C."/>
            <person name="Meng S."/>
            <person name="Li G."/>
            <person name="Viehrig K."/>
            <person name="Ye F."/>
            <person name="Su P."/>
            <person name="Kiefer A.F."/>
            <person name="Nichols A."/>
            <person name="Cepeda A.J."/>
            <person name="Yan W."/>
            <person name="Fan B."/>
            <person name="Jiang Y."/>
            <person name="Adhikari A."/>
            <person name="Zheng C.-J."/>
            <person name="Schuster L."/>
            <person name="Cowan T.M."/>
            <person name="Smanski M.J."/>
            <person name="Chevrette M.G."/>
            <person name="De Carvalho L.P.S."/>
            <person name="Shen B."/>
        </authorList>
    </citation>
    <scope>NUCLEOTIDE SEQUENCE [LARGE SCALE GENOMIC DNA]</scope>
    <source>
        <strain evidence="2 3">NPDC087045</strain>
    </source>
</reference>
<proteinExistence type="predicted"/>
<gene>
    <name evidence="2" type="ORF">ACIPEN_04725</name>
</gene>
<dbReference type="InterPro" id="IPR001173">
    <property type="entry name" value="Glyco_trans_2-like"/>
</dbReference>
<dbReference type="PANTHER" id="PTHR43685">
    <property type="entry name" value="GLYCOSYLTRANSFERASE"/>
    <property type="match status" value="1"/>
</dbReference>
<dbReference type="RefSeq" id="WP_402698539.1">
    <property type="nucleotide sequence ID" value="NZ_JBIUZV010000002.1"/>
</dbReference>